<evidence type="ECO:0000256" key="6">
    <source>
        <dbReference type="ARBA" id="ARBA00022842"/>
    </source>
</evidence>
<reference evidence="13 14" key="1">
    <citation type="submission" date="2021-01" db="EMBL/GenBank/DDBJ databases">
        <title>Draft genome sequence of Micromonospora sp. strain STR1s_6.</title>
        <authorList>
            <person name="Karlyshev A."/>
            <person name="Jawad R."/>
        </authorList>
    </citation>
    <scope>NUCLEOTIDE SEQUENCE [LARGE SCALE GENOMIC DNA]</scope>
    <source>
        <strain evidence="13 14">STR1S-6</strain>
    </source>
</reference>
<evidence type="ECO:0000256" key="2">
    <source>
        <dbReference type="ARBA" id="ARBA00022695"/>
    </source>
</evidence>
<keyword evidence="6" id="KW-0460">Magnesium</keyword>
<dbReference type="Pfam" id="PF21654">
    <property type="entry name" value="DncV-like_NTFase"/>
    <property type="match status" value="1"/>
</dbReference>
<accession>A0ABS1YAW8</accession>
<evidence type="ECO:0000256" key="11">
    <source>
        <dbReference type="SAM" id="MobiDB-lite"/>
    </source>
</evidence>
<evidence type="ECO:0000256" key="10">
    <source>
        <dbReference type="ARBA" id="ARBA00048304"/>
    </source>
</evidence>
<name>A0ABS1YAW8_9ACTN</name>
<evidence type="ECO:0000313" key="14">
    <source>
        <dbReference type="Proteomes" id="UP000622245"/>
    </source>
</evidence>
<dbReference type="CDD" id="cd05400">
    <property type="entry name" value="NT_2-5OAS_ClassI-CCAase"/>
    <property type="match status" value="1"/>
</dbReference>
<keyword evidence="2" id="KW-0548">Nucleotidyltransferase</keyword>
<dbReference type="InterPro" id="IPR006116">
    <property type="entry name" value="NT_2-5OAS_ClassI-CCAase"/>
</dbReference>
<evidence type="ECO:0000259" key="12">
    <source>
        <dbReference type="Pfam" id="PF21654"/>
    </source>
</evidence>
<dbReference type="EMBL" id="JAEVHL010000007">
    <property type="protein sequence ID" value="MBM0274497.1"/>
    <property type="molecule type" value="Genomic_DNA"/>
</dbReference>
<feature type="region of interest" description="Disordered" evidence="11">
    <location>
        <begin position="368"/>
        <end position="391"/>
    </location>
</feature>
<keyword evidence="1" id="KW-0808">Transferase</keyword>
<keyword evidence="8" id="KW-0051">Antiviral defense</keyword>
<keyword evidence="4" id="KW-0547">Nucleotide-binding</keyword>
<proteinExistence type="predicted"/>
<evidence type="ECO:0000256" key="5">
    <source>
        <dbReference type="ARBA" id="ARBA00022840"/>
    </source>
</evidence>
<evidence type="ECO:0000256" key="7">
    <source>
        <dbReference type="ARBA" id="ARBA00023080"/>
    </source>
</evidence>
<protein>
    <recommendedName>
        <fullName evidence="9">Cyclic GMP-AMP synthase</fullName>
    </recommendedName>
</protein>
<dbReference type="Proteomes" id="UP000622245">
    <property type="component" value="Unassembled WGS sequence"/>
</dbReference>
<evidence type="ECO:0000256" key="8">
    <source>
        <dbReference type="ARBA" id="ARBA00023118"/>
    </source>
</evidence>
<evidence type="ECO:0000256" key="9">
    <source>
        <dbReference type="ARBA" id="ARBA00044145"/>
    </source>
</evidence>
<comment type="caution">
    <text evidence="13">The sequence shown here is derived from an EMBL/GenBank/DDBJ whole genome shotgun (WGS) entry which is preliminary data.</text>
</comment>
<keyword evidence="7" id="KW-0546">Nucleotide metabolism</keyword>
<evidence type="ECO:0000256" key="1">
    <source>
        <dbReference type="ARBA" id="ARBA00022679"/>
    </source>
</evidence>
<evidence type="ECO:0000256" key="4">
    <source>
        <dbReference type="ARBA" id="ARBA00022741"/>
    </source>
</evidence>
<dbReference type="InterPro" id="IPR048445">
    <property type="entry name" value="DncV-like_NTFase"/>
</dbReference>
<comment type="catalytic activity">
    <reaction evidence="10">
        <text>GTP + ATP = 3',3'-cGAMP + 2 diphosphate</text>
        <dbReference type="Rhea" id="RHEA:35647"/>
        <dbReference type="ChEBI" id="CHEBI:30616"/>
        <dbReference type="ChEBI" id="CHEBI:33019"/>
        <dbReference type="ChEBI" id="CHEBI:37565"/>
        <dbReference type="ChEBI" id="CHEBI:71501"/>
    </reaction>
    <physiologicalReaction direction="left-to-right" evidence="10">
        <dbReference type="Rhea" id="RHEA:35648"/>
    </physiologicalReaction>
</comment>
<gene>
    <name evidence="13" type="ORF">JM949_02945</name>
</gene>
<sequence length="391" mass="44809">MHTVEQMDTMEEMLSMLLDGAVETLDISPHLYQLAVDKYEEVGTWLAEHGTPDWRIYPQGSFRLGTVVRPNTPTGEYDIDLVCWLPIAKESTTQAELKERVGRMLHAFVRFKHRQGHGDGPASCESTRRCWTLSYPDDGFHLDVLPTIPDVDLPPTGILLTDKQLRLWQHSNPIGYATWFQQQSQLDRRLVEAKRHANVADVPDWQVRSTLQRAVQILKWHAMLYFADDTEHRPPSILITTLAARAYLGESDLFTATRAVMDRMNAYVENRHGQFWVPNPAHEDENFADKWNEYPERRKAFLHWHNDLAVLLDELVHLQHKGLPALAARMSESFTADAVQRSFQRLAERRTIEVKTGKLHMATGGLLTTTTASGPRVPRHTFHGQHPHPRG</sequence>
<dbReference type="RefSeq" id="WP_203146921.1">
    <property type="nucleotide sequence ID" value="NZ_JAEVHL010000007.1"/>
</dbReference>
<organism evidence="13 14">
    <name type="scientific">Micromonospora tarensis</name>
    <dbReference type="NCBI Taxonomy" id="2806100"/>
    <lineage>
        <taxon>Bacteria</taxon>
        <taxon>Bacillati</taxon>
        <taxon>Actinomycetota</taxon>
        <taxon>Actinomycetes</taxon>
        <taxon>Micromonosporales</taxon>
        <taxon>Micromonosporaceae</taxon>
        <taxon>Micromonospora</taxon>
    </lineage>
</organism>
<evidence type="ECO:0000313" key="13">
    <source>
        <dbReference type="EMBL" id="MBM0274497.1"/>
    </source>
</evidence>
<keyword evidence="3" id="KW-0479">Metal-binding</keyword>
<feature type="compositionally biased region" description="Basic residues" evidence="11">
    <location>
        <begin position="377"/>
        <end position="391"/>
    </location>
</feature>
<keyword evidence="5" id="KW-0067">ATP-binding</keyword>
<keyword evidence="14" id="KW-1185">Reference proteome</keyword>
<feature type="domain" description="Cyclic GMP-AMP synthase DncV-like nucleotidyltransferase" evidence="12">
    <location>
        <begin position="56"/>
        <end position="144"/>
    </location>
</feature>
<evidence type="ECO:0000256" key="3">
    <source>
        <dbReference type="ARBA" id="ARBA00022723"/>
    </source>
</evidence>